<dbReference type="EMBL" id="MHOR01000007">
    <property type="protein sequence ID" value="OGZ67509.1"/>
    <property type="molecule type" value="Genomic_DNA"/>
</dbReference>
<dbReference type="AlphaFoldDB" id="A0A1G2HYL9"/>
<reference evidence="2 3" key="1">
    <citation type="journal article" date="2016" name="Nat. Commun.">
        <title>Thousands of microbial genomes shed light on interconnected biogeochemical processes in an aquifer system.</title>
        <authorList>
            <person name="Anantharaman K."/>
            <person name="Brown C.T."/>
            <person name="Hug L.A."/>
            <person name="Sharon I."/>
            <person name="Castelle C.J."/>
            <person name="Probst A.J."/>
            <person name="Thomas B.C."/>
            <person name="Singh A."/>
            <person name="Wilkins M.J."/>
            <person name="Karaoz U."/>
            <person name="Brodie E.L."/>
            <person name="Williams K.H."/>
            <person name="Hubbard S.S."/>
            <person name="Banfield J.F."/>
        </authorList>
    </citation>
    <scope>NUCLEOTIDE SEQUENCE [LARGE SCALE GENOMIC DNA]</scope>
</reference>
<dbReference type="Proteomes" id="UP000178380">
    <property type="component" value="Unassembled WGS sequence"/>
</dbReference>
<feature type="transmembrane region" description="Helical" evidence="1">
    <location>
        <begin position="66"/>
        <end position="98"/>
    </location>
</feature>
<evidence type="ECO:0000313" key="2">
    <source>
        <dbReference type="EMBL" id="OGZ67509.1"/>
    </source>
</evidence>
<sequence>MFKKYNHLILFVSLFVLVFFALTNIQSVLALELNYPTLPAPFNIGWNDCSSSVPSPTGNCPTLTQYIAYIFYFAVVVAGIIGVLSIIISGFQILLYAGNPSAISAAKERIFGSVLGIILLMFSLVLLQTINPALVNVTQSELLLQPGLYYRGDNPNPGPTTPYVYKPASTQSSNVLTDLPAGFSHLYYKCNPPGKALLVWTYSRITWNLDYVANGNSNATTFRIPCGSSMSISLDSVMSFYTASEEPGVYFFLKTGCEGSSTTVLQESGHIPDFSYIYTELEPPVLSLRIVNEGLIQKYAVILNKDYEFKKECSAPLGIFSGTIVTPPLEEGNCINVLPPDKDGNIFNPFSAYIIKQHVQEYPSIYTATFYSGNLEAKFEKPNIKQWYSYEGNMNLIFTNRWQDSSRVPLDAWYADQSKCKNIVGDYTCLNYIENDGFFNIILYSSNENAPNPSRTRSCEVFFSENLIADDLDLHSDYNNASYINLLQGGRSLYRMDIIPYPK</sequence>
<gene>
    <name evidence="2" type="ORF">A3C58_02025</name>
</gene>
<name>A0A1G2HYL9_9BACT</name>
<accession>A0A1G2HYL9</accession>
<proteinExistence type="predicted"/>
<organism evidence="2 3">
    <name type="scientific">Candidatus Staskawiczbacteria bacterium RIFCSPHIGHO2_02_FULL_34_10</name>
    <dbReference type="NCBI Taxonomy" id="1802205"/>
    <lineage>
        <taxon>Bacteria</taxon>
        <taxon>Candidatus Staskawicziibacteriota</taxon>
    </lineage>
</organism>
<keyword evidence="1" id="KW-0472">Membrane</keyword>
<protein>
    <submittedName>
        <fullName evidence="2">Uncharacterized protein</fullName>
    </submittedName>
</protein>
<comment type="caution">
    <text evidence="2">The sequence shown here is derived from an EMBL/GenBank/DDBJ whole genome shotgun (WGS) entry which is preliminary data.</text>
</comment>
<keyword evidence="1" id="KW-1133">Transmembrane helix</keyword>
<evidence type="ECO:0000313" key="3">
    <source>
        <dbReference type="Proteomes" id="UP000178380"/>
    </source>
</evidence>
<dbReference type="STRING" id="1802205.A3C58_02025"/>
<evidence type="ECO:0000256" key="1">
    <source>
        <dbReference type="SAM" id="Phobius"/>
    </source>
</evidence>
<feature type="transmembrane region" description="Helical" evidence="1">
    <location>
        <begin position="110"/>
        <end position="130"/>
    </location>
</feature>
<keyword evidence="1" id="KW-0812">Transmembrane</keyword>